<dbReference type="InterPro" id="IPR032466">
    <property type="entry name" value="Metal_Hydrolase"/>
</dbReference>
<dbReference type="PANTHER" id="PTHR43569">
    <property type="entry name" value="AMIDOHYDROLASE"/>
    <property type="match status" value="1"/>
</dbReference>
<dbReference type="Proteomes" id="UP000542125">
    <property type="component" value="Unassembled WGS sequence"/>
</dbReference>
<dbReference type="EMBL" id="JACBYR010000001">
    <property type="protein sequence ID" value="NYE83242.1"/>
    <property type="molecule type" value="Genomic_DNA"/>
</dbReference>
<name>A0A7Y9IUF3_9BURK</name>
<evidence type="ECO:0000256" key="2">
    <source>
        <dbReference type="SAM" id="MobiDB-lite"/>
    </source>
</evidence>
<feature type="compositionally biased region" description="Polar residues" evidence="2">
    <location>
        <begin position="1"/>
        <end position="12"/>
    </location>
</feature>
<accession>A0A7Y9IUF3</accession>
<dbReference type="AlphaFoldDB" id="A0A7Y9IUF3"/>
<gene>
    <name evidence="4" type="ORF">FHW18_002513</name>
</gene>
<reference evidence="4 5" key="1">
    <citation type="submission" date="2020-07" db="EMBL/GenBank/DDBJ databases">
        <title>Genomic Encyclopedia of Type Strains, Phase IV (KMG-V): Genome sequencing to study the core and pangenomes of soil and plant-associated prokaryotes.</title>
        <authorList>
            <person name="Whitman W."/>
        </authorList>
    </citation>
    <scope>NUCLEOTIDE SEQUENCE [LARGE SCALE GENOMIC DNA]</scope>
    <source>
        <strain evidence="4 5">SAS40</strain>
    </source>
</reference>
<dbReference type="GO" id="GO:0016787">
    <property type="term" value="F:hydrolase activity"/>
    <property type="evidence" value="ECO:0007669"/>
    <property type="project" value="UniProtKB-KW"/>
</dbReference>
<evidence type="ECO:0000313" key="5">
    <source>
        <dbReference type="Proteomes" id="UP000542125"/>
    </source>
</evidence>
<dbReference type="PANTHER" id="PTHR43569:SF1">
    <property type="entry name" value="BLL3371 PROTEIN"/>
    <property type="match status" value="1"/>
</dbReference>
<evidence type="ECO:0000259" key="3">
    <source>
        <dbReference type="Pfam" id="PF04909"/>
    </source>
</evidence>
<protein>
    <submittedName>
        <fullName evidence="4">Putative TIM-barrel fold metal-dependent hydrolase</fullName>
    </submittedName>
</protein>
<dbReference type="SUPFAM" id="SSF51556">
    <property type="entry name" value="Metallo-dependent hydrolases"/>
    <property type="match status" value="1"/>
</dbReference>
<proteinExistence type="inferred from homology"/>
<keyword evidence="5" id="KW-1185">Reference proteome</keyword>
<sequence>MTTPENAITSAVTPARPGGNAARTLSPDFVGNTPRTLDELAAWTSRKTEAPLDPDLPIIDAHHHLFDDERGKYLAPEMLAEIASGHNIVATVFLQHKTAYLTSGPEALRPVGEVAFAADVARATAGQGVRLCEGIVGHADLTSGDDVVPALEALLEAGQGRLKGIRHGTTWDAGRAGHGRSIERRHLLSDPTFHKGFAQLSRYGLSFDAWIFHPQLASLEDLLKAFPETPVVLNHCGGILGVEPHTDRAAVFATWQQSIQTLATYPNLRVKLGGLGMLYGGHDFHLQAEPPSSLALADTWRPYIDACIDAFGPDRAMFESNFPVDKQSCGYGVLWNAFKRIAQPYTSAERAALFHDTAQAFYRLG</sequence>
<dbReference type="InterPro" id="IPR052350">
    <property type="entry name" value="Metallo-dep_Lactonases"/>
</dbReference>
<evidence type="ECO:0000313" key="4">
    <source>
        <dbReference type="EMBL" id="NYE83242.1"/>
    </source>
</evidence>
<dbReference type="Gene3D" id="3.20.20.140">
    <property type="entry name" value="Metal-dependent hydrolases"/>
    <property type="match status" value="1"/>
</dbReference>
<dbReference type="InterPro" id="IPR006680">
    <property type="entry name" value="Amidohydro-rel"/>
</dbReference>
<keyword evidence="4" id="KW-0378">Hydrolase</keyword>
<dbReference type="RefSeq" id="WP_179586746.1">
    <property type="nucleotide sequence ID" value="NZ_JACBYR010000001.1"/>
</dbReference>
<dbReference type="Pfam" id="PF04909">
    <property type="entry name" value="Amidohydro_2"/>
    <property type="match status" value="1"/>
</dbReference>
<comment type="similarity">
    <text evidence="1">Belongs to the metallo-dependent hydrolases superfamily.</text>
</comment>
<evidence type="ECO:0000256" key="1">
    <source>
        <dbReference type="ARBA" id="ARBA00038310"/>
    </source>
</evidence>
<organism evidence="4 5">
    <name type="scientific">Pigmentiphaga litoralis</name>
    <dbReference type="NCBI Taxonomy" id="516702"/>
    <lineage>
        <taxon>Bacteria</taxon>
        <taxon>Pseudomonadati</taxon>
        <taxon>Pseudomonadota</taxon>
        <taxon>Betaproteobacteria</taxon>
        <taxon>Burkholderiales</taxon>
        <taxon>Alcaligenaceae</taxon>
        <taxon>Pigmentiphaga</taxon>
    </lineage>
</organism>
<feature type="domain" description="Amidohydrolase-related" evidence="3">
    <location>
        <begin position="59"/>
        <end position="364"/>
    </location>
</feature>
<comment type="caution">
    <text evidence="4">The sequence shown here is derived from an EMBL/GenBank/DDBJ whole genome shotgun (WGS) entry which is preliminary data.</text>
</comment>
<feature type="region of interest" description="Disordered" evidence="2">
    <location>
        <begin position="1"/>
        <end position="30"/>
    </location>
</feature>